<accession>A0A7K5E416</accession>
<comment type="subcellular location">
    <subcellularLocation>
        <location evidence="1">Nucleus</location>
    </subcellularLocation>
</comment>
<feature type="non-terminal residue" evidence="7">
    <location>
        <position position="1"/>
    </location>
</feature>
<name>A0A7K5E416_POLCE</name>
<proteinExistence type="inferred from homology"/>
<comment type="caution">
    <text evidence="7">The sequence shown here is derived from an EMBL/GenBank/DDBJ whole genome shotgun (WGS) entry which is preliminary data.</text>
</comment>
<keyword evidence="8" id="KW-1185">Reference proteome</keyword>
<dbReference type="PANTHER" id="PTHR17045:SF6">
    <property type="entry name" value="CBP_P300-INTERACTING TRANSACTIVATOR 1"/>
    <property type="match status" value="1"/>
</dbReference>
<feature type="non-terminal residue" evidence="7">
    <location>
        <position position="93"/>
    </location>
</feature>
<dbReference type="InterPro" id="IPR007576">
    <property type="entry name" value="CITED"/>
</dbReference>
<dbReference type="Proteomes" id="UP000573697">
    <property type="component" value="Unassembled WGS sequence"/>
</dbReference>
<dbReference type="Pfam" id="PF04487">
    <property type="entry name" value="CITED"/>
    <property type="match status" value="1"/>
</dbReference>
<sequence>VPAVGTPLLCGLPRRVPTSRAACACRSSMEPLAWGSCGEPPPQAVGRGLVDSEPVDEALRALMVELGFNRADELPELWLSHHELDSTSDLPAG</sequence>
<dbReference type="AlphaFoldDB" id="A0A7K5E416"/>
<keyword evidence="4" id="KW-0010">Activator</keyword>
<dbReference type="EMBL" id="VYXF01002816">
    <property type="protein sequence ID" value="NWS26645.1"/>
    <property type="molecule type" value="Genomic_DNA"/>
</dbReference>
<keyword evidence="6" id="KW-0539">Nucleus</keyword>
<evidence type="ECO:0000313" key="8">
    <source>
        <dbReference type="Proteomes" id="UP000573697"/>
    </source>
</evidence>
<dbReference type="Gene3D" id="6.10.140.2200">
    <property type="match status" value="1"/>
</dbReference>
<reference evidence="7 8" key="1">
    <citation type="submission" date="2019-09" db="EMBL/GenBank/DDBJ databases">
        <title>Bird 10,000 Genomes (B10K) Project - Family phase.</title>
        <authorList>
            <person name="Zhang G."/>
        </authorList>
    </citation>
    <scope>NUCLEOTIDE SEQUENCE [LARGE SCALE GENOMIC DNA]</scope>
    <source>
        <strain evidence="7">B10K-DU-001-66</strain>
        <tissue evidence="7">Muscle</tissue>
    </source>
</reference>
<evidence type="ECO:0000256" key="5">
    <source>
        <dbReference type="ARBA" id="ARBA00023163"/>
    </source>
</evidence>
<evidence type="ECO:0000256" key="3">
    <source>
        <dbReference type="ARBA" id="ARBA00023015"/>
    </source>
</evidence>
<protein>
    <submittedName>
        <fullName evidence="7">CITE1 protein</fullName>
    </submittedName>
</protein>
<evidence type="ECO:0000256" key="2">
    <source>
        <dbReference type="ARBA" id="ARBA00006967"/>
    </source>
</evidence>
<comment type="similarity">
    <text evidence="2">Belongs to the CITED family.</text>
</comment>
<keyword evidence="5" id="KW-0804">Transcription</keyword>
<gene>
    <name evidence="7" type="primary">Cited1</name>
    <name evidence="7" type="ORF">POLCAE_R14965</name>
</gene>
<dbReference type="PANTHER" id="PTHR17045">
    <property type="entry name" value="MELANOCYTE SPECIFIC GENE RELATED CITED"/>
    <property type="match status" value="1"/>
</dbReference>
<evidence type="ECO:0000256" key="4">
    <source>
        <dbReference type="ARBA" id="ARBA00023159"/>
    </source>
</evidence>
<dbReference type="GO" id="GO:0005634">
    <property type="term" value="C:nucleus"/>
    <property type="evidence" value="ECO:0007669"/>
    <property type="project" value="UniProtKB-SubCell"/>
</dbReference>
<evidence type="ECO:0000256" key="1">
    <source>
        <dbReference type="ARBA" id="ARBA00004123"/>
    </source>
</evidence>
<keyword evidence="3" id="KW-0805">Transcription regulation</keyword>
<organism evidence="7 8">
    <name type="scientific">Polioptila caerulea</name>
    <name type="common">Blue-grey gnatcatcher</name>
    <dbReference type="NCBI Taxonomy" id="66707"/>
    <lineage>
        <taxon>Eukaryota</taxon>
        <taxon>Metazoa</taxon>
        <taxon>Chordata</taxon>
        <taxon>Craniata</taxon>
        <taxon>Vertebrata</taxon>
        <taxon>Euteleostomi</taxon>
        <taxon>Archelosauria</taxon>
        <taxon>Archosauria</taxon>
        <taxon>Dinosauria</taxon>
        <taxon>Saurischia</taxon>
        <taxon>Theropoda</taxon>
        <taxon>Coelurosauria</taxon>
        <taxon>Aves</taxon>
        <taxon>Neognathae</taxon>
        <taxon>Neoaves</taxon>
        <taxon>Telluraves</taxon>
        <taxon>Australaves</taxon>
        <taxon>Passeriformes</taxon>
        <taxon>Certhiidae</taxon>
        <taxon>Polioptilinae</taxon>
        <taxon>Polioptila</taxon>
    </lineage>
</organism>
<dbReference type="GO" id="GO:0003713">
    <property type="term" value="F:transcription coactivator activity"/>
    <property type="evidence" value="ECO:0007669"/>
    <property type="project" value="TreeGrafter"/>
</dbReference>
<evidence type="ECO:0000313" key="7">
    <source>
        <dbReference type="EMBL" id="NWS26645.1"/>
    </source>
</evidence>
<evidence type="ECO:0000256" key="6">
    <source>
        <dbReference type="ARBA" id="ARBA00023242"/>
    </source>
</evidence>